<evidence type="ECO:0000313" key="3">
    <source>
        <dbReference type="Proteomes" id="UP000486602"/>
    </source>
</evidence>
<keyword evidence="1" id="KW-0472">Membrane</keyword>
<keyword evidence="3" id="KW-1185">Reference proteome</keyword>
<organism evidence="2 3">
    <name type="scientific">Cryomorpha ignava</name>
    <dbReference type="NCBI Taxonomy" id="101383"/>
    <lineage>
        <taxon>Bacteria</taxon>
        <taxon>Pseudomonadati</taxon>
        <taxon>Bacteroidota</taxon>
        <taxon>Flavobacteriia</taxon>
        <taxon>Flavobacteriales</taxon>
        <taxon>Cryomorphaceae</taxon>
        <taxon>Cryomorpha</taxon>
    </lineage>
</organism>
<reference evidence="2 3" key="1">
    <citation type="submission" date="2020-02" db="EMBL/GenBank/DDBJ databases">
        <title>Out from the shadows clarifying the taxonomy of the family Cryomorphaceae and related taxa by utilizing the GTDB taxonomic framework.</title>
        <authorList>
            <person name="Bowman J.P."/>
        </authorList>
    </citation>
    <scope>NUCLEOTIDE SEQUENCE [LARGE SCALE GENOMIC DNA]</scope>
    <source>
        <strain evidence="2 3">QSSC 1-22</strain>
    </source>
</reference>
<proteinExistence type="predicted"/>
<sequence length="340" mass="38451">MDKEAINIERFINGGMDAGERTGFEARMASDPFLAEAVDGFLQDPAALYDLPICSAVKINWWWSIVGAVAVATVFLTIPNRISEIPGSSFSRVRTVNIDLEKVELQSQEQTTPVWNIELDNTIKKSGVTPVWDENHSPNLLTADFVDSKSAKPILKIEYPKLKVDEMILYVLDLKVVKSKLIEVNKPEIDLSELTDFTPANFSTTIAYKRSKQYEGIFPEPKTETYMDKLESGLRYFKAEDYVKALNVLSNLLIENNQDPNAQFYSALSHYHLGDYQMAEAGFEQMEKLATLSFAPESEWYRALSLQKLGRTDEARDLLLEIADDGGHYAERAMVLLEKE</sequence>
<dbReference type="RefSeq" id="WP_163282675.1">
    <property type="nucleotide sequence ID" value="NZ_JAAGVY010000001.1"/>
</dbReference>
<dbReference type="InterPro" id="IPR011990">
    <property type="entry name" value="TPR-like_helical_dom_sf"/>
</dbReference>
<dbReference type="EMBL" id="JAAGVY010000001">
    <property type="protein sequence ID" value="NEN21951.1"/>
    <property type="molecule type" value="Genomic_DNA"/>
</dbReference>
<accession>A0A7K3WLN8</accession>
<dbReference type="SUPFAM" id="SSF48452">
    <property type="entry name" value="TPR-like"/>
    <property type="match status" value="1"/>
</dbReference>
<gene>
    <name evidence="2" type="ORF">G3O08_00340</name>
</gene>
<keyword evidence="1" id="KW-1133">Transmembrane helix</keyword>
<evidence type="ECO:0000313" key="2">
    <source>
        <dbReference type="EMBL" id="NEN21951.1"/>
    </source>
</evidence>
<evidence type="ECO:0008006" key="4">
    <source>
        <dbReference type="Google" id="ProtNLM"/>
    </source>
</evidence>
<keyword evidence="1" id="KW-0812">Transmembrane</keyword>
<dbReference type="AlphaFoldDB" id="A0A7K3WLN8"/>
<feature type="transmembrane region" description="Helical" evidence="1">
    <location>
        <begin position="61"/>
        <end position="78"/>
    </location>
</feature>
<evidence type="ECO:0000256" key="1">
    <source>
        <dbReference type="SAM" id="Phobius"/>
    </source>
</evidence>
<name>A0A7K3WLN8_9FLAO</name>
<comment type="caution">
    <text evidence="2">The sequence shown here is derived from an EMBL/GenBank/DDBJ whole genome shotgun (WGS) entry which is preliminary data.</text>
</comment>
<dbReference type="Proteomes" id="UP000486602">
    <property type="component" value="Unassembled WGS sequence"/>
</dbReference>
<dbReference type="Gene3D" id="1.25.40.10">
    <property type="entry name" value="Tetratricopeptide repeat domain"/>
    <property type="match status" value="1"/>
</dbReference>
<protein>
    <recommendedName>
        <fullName evidence="4">Tetratricopeptide repeat protein</fullName>
    </recommendedName>
</protein>